<dbReference type="InterPro" id="IPR013610">
    <property type="entry name" value="ArdC_N"/>
</dbReference>
<dbReference type="EMBL" id="ADIZ01000031">
    <property type="protein sequence ID" value="OSK92648.1"/>
    <property type="molecule type" value="Genomic_DNA"/>
</dbReference>
<dbReference type="GO" id="GO:0003697">
    <property type="term" value="F:single-stranded DNA binding"/>
    <property type="evidence" value="ECO:0007669"/>
    <property type="project" value="InterPro"/>
</dbReference>
<evidence type="ECO:0000313" key="3">
    <source>
        <dbReference type="EMBL" id="OSK92648.1"/>
    </source>
</evidence>
<dbReference type="InterPro" id="IPR041459">
    <property type="entry name" value="MPTase-PolyVal"/>
</dbReference>
<evidence type="ECO:0000313" key="4">
    <source>
        <dbReference type="Proteomes" id="UP000193942"/>
    </source>
</evidence>
<proteinExistence type="predicted"/>
<organism evidence="3 4">
    <name type="scientific">Escherichia coli TA447</name>
    <dbReference type="NCBI Taxonomy" id="656447"/>
    <lineage>
        <taxon>Bacteria</taxon>
        <taxon>Pseudomonadati</taxon>
        <taxon>Pseudomonadota</taxon>
        <taxon>Gammaproteobacteria</taxon>
        <taxon>Enterobacterales</taxon>
        <taxon>Enterobacteriaceae</taxon>
        <taxon>Escherichia</taxon>
    </lineage>
</organism>
<sequence>MVSPASLIFVINLTVRCMFTVRGACIFFMERALMKTKKHTSRAVNKTPERDLYQLVTDRVVTAIENGVPPWKRPWRSARNGAGEPEMMPVNALTGKPYTGVNVLLLWLTADEAGYASNHWLTYRQAQQLGGHVRKGEVATLAVIYKDWKRQAVDEHGNRLTDSEGEPLMETVPVLKANPLFNVGQCDGLPEHLMVKAEGSADALPADTISERVLPVLNGSGVSVSSLPQDRAFYRPDTDRIVMPLSSQFDSVADYWTTLLHELVHSTGHEKRLRRTGISSFAGRKSPEYAFEELIAEMGSAFLCAHLGITGDVQHESYIDGWLKALKSDKKALFRACRQAREASEYLLMQRASQARGA</sequence>
<dbReference type="AlphaFoldDB" id="A0A1X3IWY1"/>
<accession>A0A1X3IWY1</accession>
<evidence type="ECO:0000259" key="2">
    <source>
        <dbReference type="Pfam" id="PF18818"/>
    </source>
</evidence>
<feature type="domain" description="N-terminal" evidence="1">
    <location>
        <begin position="51"/>
        <end position="179"/>
    </location>
</feature>
<dbReference type="Pfam" id="PF08401">
    <property type="entry name" value="ArdcN"/>
    <property type="match status" value="1"/>
</dbReference>
<dbReference type="PIRSF" id="PIRSF037112">
    <property type="entry name" value="Antirestriction_ArdC"/>
    <property type="match status" value="1"/>
</dbReference>
<reference evidence="3 4" key="1">
    <citation type="submission" date="2010-04" db="EMBL/GenBank/DDBJ databases">
        <title>The Genome Sequence of Escherichia coli TA447.</title>
        <authorList>
            <consortium name="The Broad Institute Genome Sequencing Platform"/>
            <consortium name="The Broad Institute Genome Sequencing Center for Infectious Disease"/>
            <person name="Feldgarden M."/>
            <person name="Gordon D.M."/>
            <person name="Johnson J.R."/>
            <person name="Johnston B.D."/>
            <person name="Young S."/>
            <person name="Zeng Q."/>
            <person name="Koehrsen M."/>
            <person name="Alvarado L."/>
            <person name="Berlin A.M."/>
            <person name="Borenstein D."/>
            <person name="Chapman S.B."/>
            <person name="Chen Z."/>
            <person name="Engels R."/>
            <person name="Freedman E."/>
            <person name="Gellesch M."/>
            <person name="Goldberg J."/>
            <person name="Griggs A."/>
            <person name="Gujja S."/>
            <person name="Heilman E.R."/>
            <person name="Heiman D.I."/>
            <person name="Hepburn T.A."/>
            <person name="Howarth C."/>
            <person name="Jen D."/>
            <person name="Larson L."/>
            <person name="Mehta T."/>
            <person name="Park D."/>
            <person name="Pearson M."/>
            <person name="Richards J."/>
            <person name="Roberts A."/>
            <person name="Saif S."/>
            <person name="Shea T.D."/>
            <person name="Shenoy N."/>
            <person name="Sisk P."/>
            <person name="Stolte C."/>
            <person name="Sykes S.N."/>
            <person name="Walk T."/>
            <person name="White J."/>
            <person name="Yandava C."/>
            <person name="Haas B."/>
            <person name="Henn M.R."/>
            <person name="Nusbaum C."/>
            <person name="Birren B."/>
        </authorList>
    </citation>
    <scope>NUCLEOTIDE SEQUENCE [LARGE SCALE GENOMIC DNA]</scope>
    <source>
        <strain evidence="3 4">TA447</strain>
    </source>
</reference>
<protein>
    <recommendedName>
        <fullName evidence="5">Antirestriction protein</fullName>
    </recommendedName>
</protein>
<gene>
    <name evidence="3" type="ORF">ECXG_01159</name>
</gene>
<evidence type="ECO:0008006" key="5">
    <source>
        <dbReference type="Google" id="ProtNLM"/>
    </source>
</evidence>
<dbReference type="Pfam" id="PF18818">
    <property type="entry name" value="MPTase-PolyVal"/>
    <property type="match status" value="1"/>
</dbReference>
<dbReference type="Proteomes" id="UP000193942">
    <property type="component" value="Unassembled WGS sequence"/>
</dbReference>
<feature type="domain" description="Polyvalent protein metallopeptidase" evidence="2">
    <location>
        <begin position="217"/>
        <end position="338"/>
    </location>
</feature>
<name>A0A1X3IWY1_ECOLX</name>
<comment type="caution">
    <text evidence="3">The sequence shown here is derived from an EMBL/GenBank/DDBJ whole genome shotgun (WGS) entry which is preliminary data.</text>
</comment>
<evidence type="ECO:0000259" key="1">
    <source>
        <dbReference type="Pfam" id="PF08401"/>
    </source>
</evidence>
<dbReference type="InterPro" id="IPR017113">
    <property type="entry name" value="Antirestriction_ArdC"/>
</dbReference>